<proteinExistence type="predicted"/>
<gene>
    <name evidence="1" type="ORF">Tci_535013</name>
</gene>
<dbReference type="EMBL" id="BKCJ010302841">
    <property type="protein sequence ID" value="GEZ63040.1"/>
    <property type="molecule type" value="Genomic_DNA"/>
</dbReference>
<organism evidence="1">
    <name type="scientific">Tanacetum cinerariifolium</name>
    <name type="common">Dalmatian daisy</name>
    <name type="synonym">Chrysanthemum cinerariifolium</name>
    <dbReference type="NCBI Taxonomy" id="118510"/>
    <lineage>
        <taxon>Eukaryota</taxon>
        <taxon>Viridiplantae</taxon>
        <taxon>Streptophyta</taxon>
        <taxon>Embryophyta</taxon>
        <taxon>Tracheophyta</taxon>
        <taxon>Spermatophyta</taxon>
        <taxon>Magnoliopsida</taxon>
        <taxon>eudicotyledons</taxon>
        <taxon>Gunneridae</taxon>
        <taxon>Pentapetalae</taxon>
        <taxon>asterids</taxon>
        <taxon>campanulids</taxon>
        <taxon>Asterales</taxon>
        <taxon>Asteraceae</taxon>
        <taxon>Asteroideae</taxon>
        <taxon>Anthemideae</taxon>
        <taxon>Anthemidinae</taxon>
        <taxon>Tanacetum</taxon>
    </lineage>
</organism>
<comment type="caution">
    <text evidence="1">The sequence shown here is derived from an EMBL/GenBank/DDBJ whole genome shotgun (WGS) entry which is preliminary data.</text>
</comment>
<reference evidence="1" key="1">
    <citation type="journal article" date="2019" name="Sci. Rep.">
        <title>Draft genome of Tanacetum cinerariifolium, the natural source of mosquito coil.</title>
        <authorList>
            <person name="Yamashiro T."/>
            <person name="Shiraishi A."/>
            <person name="Satake H."/>
            <person name="Nakayama K."/>
        </authorList>
    </citation>
    <scope>NUCLEOTIDE SEQUENCE</scope>
</reference>
<sequence>MFDFPMDEPHPAYDFFTPGVLPSYAGNPNNIKRWIEANVPLLGELGEMGGEQVVVDVTRYTTSDASYAATEHLRGNVEYGHGLLVKKVITVSDAEVLIALLFGRLVLEFLLWRIRSRSRHLRWFRCLSDIYVESDSRHLEIIMIGCTGLGTKDCNSWGNFGFGKSFARKMTYACSIWKRNVLTRMGITLFGPQTYLKVVGKMARWFDDEIPRNHILTLRMDLLGVARFPRWVEAKVQPMAIKKTSFPEMESGG</sequence>
<name>A0A699IG66_TANCI</name>
<accession>A0A699IG66</accession>
<evidence type="ECO:0000313" key="1">
    <source>
        <dbReference type="EMBL" id="GEZ63040.1"/>
    </source>
</evidence>
<dbReference type="AlphaFoldDB" id="A0A699IG66"/>
<protein>
    <submittedName>
        <fullName evidence="1">Uncharacterized protein</fullName>
    </submittedName>
</protein>